<proteinExistence type="predicted"/>
<dbReference type="OrthoDB" id="6378879at2"/>
<evidence type="ECO:0000313" key="2">
    <source>
        <dbReference type="EMBL" id="AWB66554.1"/>
    </source>
</evidence>
<protein>
    <recommendedName>
        <fullName evidence="4">HDOD domain-containing protein</fullName>
    </recommendedName>
</protein>
<dbReference type="RefSeq" id="WP_108602617.1">
    <property type="nucleotide sequence ID" value="NZ_CP026604.1"/>
</dbReference>
<organism evidence="2 3">
    <name type="scientific">Saccharobesus litoralis</name>
    <dbReference type="NCBI Taxonomy" id="2172099"/>
    <lineage>
        <taxon>Bacteria</taxon>
        <taxon>Pseudomonadati</taxon>
        <taxon>Pseudomonadota</taxon>
        <taxon>Gammaproteobacteria</taxon>
        <taxon>Alteromonadales</taxon>
        <taxon>Alteromonadaceae</taxon>
        <taxon>Saccharobesus</taxon>
    </lineage>
</organism>
<dbReference type="EMBL" id="CP026604">
    <property type="protein sequence ID" value="AWB66554.1"/>
    <property type="molecule type" value="Genomic_DNA"/>
</dbReference>
<dbReference type="AlphaFoldDB" id="A0A2S0VQS5"/>
<dbReference type="Proteomes" id="UP000244441">
    <property type="component" value="Chromosome"/>
</dbReference>
<dbReference type="SUPFAM" id="SSF109604">
    <property type="entry name" value="HD-domain/PDEase-like"/>
    <property type="match status" value="1"/>
</dbReference>
<evidence type="ECO:0000313" key="3">
    <source>
        <dbReference type="Proteomes" id="UP000244441"/>
    </source>
</evidence>
<accession>A0A2S0VQS5</accession>
<evidence type="ECO:0008006" key="4">
    <source>
        <dbReference type="Google" id="ProtNLM"/>
    </source>
</evidence>
<evidence type="ECO:0000256" key="1">
    <source>
        <dbReference type="SAM" id="MobiDB-lite"/>
    </source>
</evidence>
<name>A0A2S0VQS5_9ALTE</name>
<reference evidence="2 3" key="1">
    <citation type="submission" date="2018-01" db="EMBL/GenBank/DDBJ databases">
        <title>Genome sequence of a Cantenovulum-like bacteria.</title>
        <authorList>
            <person name="Tan W.R."/>
            <person name="Lau N.-S."/>
            <person name="Go F."/>
            <person name="Amirul A.-A.A."/>
        </authorList>
    </citation>
    <scope>NUCLEOTIDE SEQUENCE [LARGE SCALE GENOMIC DNA]</scope>
    <source>
        <strain evidence="2 3">CCB-QB4</strain>
    </source>
</reference>
<dbReference type="KEGG" id="cate:C2869_08975"/>
<sequence>MSDKSLIEDIPFDGDTSKPLPESLKKVRRTHINYSMKLLEQPEFQQSPADELLTRFLAYGKPPEQAVIDESEQEELNRVRLDVEIEAIKRRQFEKRQAQEKIEAAYRSVDLMLGNNLEKVLDKPIKFIGNHKDLGFYKVICSELGAEHLSVNQFAGIVESCSWITQDYIRIANNSMVRSDLQATNAPEATDVKSAINILGVANASCLFPRLIIEYNYRQHAGLAKDMWNRLIKFQQLSSIAAYKLARHFGLDGDHLFLTSALSALPYMAFLNMYTSEAKRAKLASYNKALSLQDDFRLSVLDNYEPGSELLYKLYHFAPSFTTLAIDSLNLIHLPAVSTLEGESGFEDRQLLLRRAQGFATFRLLLSAKLIEPEQANGFLKAHNIDQVSLDVLQNIDFARINLYKMRD</sequence>
<gene>
    <name evidence="2" type="ORF">C2869_08975</name>
</gene>
<keyword evidence="3" id="KW-1185">Reference proteome</keyword>
<feature type="region of interest" description="Disordered" evidence="1">
    <location>
        <begin position="1"/>
        <end position="21"/>
    </location>
</feature>
<dbReference type="Gene3D" id="1.10.3210.10">
    <property type="entry name" value="Hypothetical protein af1432"/>
    <property type="match status" value="1"/>
</dbReference>